<evidence type="ECO:0000313" key="1">
    <source>
        <dbReference type="EMBL" id="GFE50292.1"/>
    </source>
</evidence>
<protein>
    <submittedName>
        <fullName evidence="1">Uncharacterized protein</fullName>
    </submittedName>
</protein>
<accession>A0A640VRI4</accession>
<keyword evidence="2" id="KW-1185">Reference proteome</keyword>
<dbReference type="Proteomes" id="UP000436522">
    <property type="component" value="Unassembled WGS sequence"/>
</dbReference>
<name>A0A640VRI4_9RHOB</name>
<dbReference type="EMBL" id="BLIV01000003">
    <property type="protein sequence ID" value="GFE50292.1"/>
    <property type="molecule type" value="Genomic_DNA"/>
</dbReference>
<dbReference type="AlphaFoldDB" id="A0A640VRI4"/>
<reference evidence="1 2" key="1">
    <citation type="submission" date="2019-12" db="EMBL/GenBank/DDBJ databases">
        <title>Roseobacter cerasinus sp. nov., isolated from seawater around aquaculture.</title>
        <authorList>
            <person name="Muramatsu S."/>
            <person name="Takabe Y."/>
            <person name="Mori K."/>
            <person name="Takaichi S."/>
            <person name="Hanada S."/>
        </authorList>
    </citation>
    <scope>NUCLEOTIDE SEQUENCE [LARGE SCALE GENOMIC DNA]</scope>
    <source>
        <strain evidence="1 2">AI77</strain>
    </source>
</reference>
<organism evidence="1 2">
    <name type="scientific">Roseobacter cerasinus</name>
    <dbReference type="NCBI Taxonomy" id="2602289"/>
    <lineage>
        <taxon>Bacteria</taxon>
        <taxon>Pseudomonadati</taxon>
        <taxon>Pseudomonadota</taxon>
        <taxon>Alphaproteobacteria</taxon>
        <taxon>Rhodobacterales</taxon>
        <taxon>Roseobacteraceae</taxon>
        <taxon>Roseobacter</taxon>
    </lineage>
</organism>
<proteinExistence type="predicted"/>
<sequence length="114" mass="12487">MIGVVLWSDASDRKAVIWCEDQGDLAFLNSADDIFQSDAFFDAGDVVQFDMEVQASMRRAHNPRLVLEQAGVGLPDALRQSAQSTALSDRGAKVIPFAPRRVVQHTDVLKVSEA</sequence>
<comment type="caution">
    <text evidence="1">The sequence shown here is derived from an EMBL/GenBank/DDBJ whole genome shotgun (WGS) entry which is preliminary data.</text>
</comment>
<dbReference type="OrthoDB" id="7868545at2"/>
<dbReference type="RefSeq" id="WP_159976851.1">
    <property type="nucleotide sequence ID" value="NZ_BLIV01000003.1"/>
</dbReference>
<gene>
    <name evidence="1" type="ORF">So717_20450</name>
</gene>
<evidence type="ECO:0000313" key="2">
    <source>
        <dbReference type="Proteomes" id="UP000436522"/>
    </source>
</evidence>